<organism evidence="1 2">
    <name type="scientific">Grifola frondosa</name>
    <name type="common">Maitake</name>
    <name type="synonym">Polyporus frondosus</name>
    <dbReference type="NCBI Taxonomy" id="5627"/>
    <lineage>
        <taxon>Eukaryota</taxon>
        <taxon>Fungi</taxon>
        <taxon>Dikarya</taxon>
        <taxon>Basidiomycota</taxon>
        <taxon>Agaricomycotina</taxon>
        <taxon>Agaricomycetes</taxon>
        <taxon>Polyporales</taxon>
        <taxon>Grifolaceae</taxon>
        <taxon>Grifola</taxon>
    </lineage>
</organism>
<dbReference type="Proteomes" id="UP000092993">
    <property type="component" value="Unassembled WGS sequence"/>
</dbReference>
<comment type="caution">
    <text evidence="1">The sequence shown here is derived from an EMBL/GenBank/DDBJ whole genome shotgun (WGS) entry which is preliminary data.</text>
</comment>
<dbReference type="AlphaFoldDB" id="A0A1C7MPJ6"/>
<keyword evidence="2" id="KW-1185">Reference proteome</keyword>
<name>A0A1C7MPJ6_GRIFR</name>
<evidence type="ECO:0000313" key="1">
    <source>
        <dbReference type="EMBL" id="OBZ78359.1"/>
    </source>
</evidence>
<accession>A0A1C7MPJ6</accession>
<protein>
    <submittedName>
        <fullName evidence="1">Uncharacterized protein</fullName>
    </submittedName>
</protein>
<dbReference type="EMBL" id="LUGG01000002">
    <property type="protein sequence ID" value="OBZ78359.1"/>
    <property type="molecule type" value="Genomic_DNA"/>
</dbReference>
<reference evidence="1 2" key="1">
    <citation type="submission" date="2016-03" db="EMBL/GenBank/DDBJ databases">
        <title>Whole genome sequencing of Grifola frondosa 9006-11.</title>
        <authorList>
            <person name="Min B."/>
            <person name="Park H."/>
            <person name="Kim J.-G."/>
            <person name="Cho H."/>
            <person name="Oh Y.-L."/>
            <person name="Kong W.-S."/>
            <person name="Choi I.-G."/>
        </authorList>
    </citation>
    <scope>NUCLEOTIDE SEQUENCE [LARGE SCALE GENOMIC DNA]</scope>
    <source>
        <strain evidence="1 2">9006-11</strain>
    </source>
</reference>
<evidence type="ECO:0000313" key="2">
    <source>
        <dbReference type="Proteomes" id="UP000092993"/>
    </source>
</evidence>
<sequence length="170" mass="19191">MDTLRSRDRKQILEAEAQGEISLDMTELAVCLKQKPWIGGERFSGLSELTKVGGSADSRGYGSTLAGWLRLLADLRPRYGVQITNFFDDPTSTTSETNFATSNTPYVCRRLSARLPELQEDNGNIFSSDTWEAPDPRHRPVPQISEKRTSKDDSYVLIILHRHLGHMFAY</sequence>
<gene>
    <name evidence="1" type="ORF">A0H81_02634</name>
</gene>
<proteinExistence type="predicted"/>